<dbReference type="PROSITE" id="PS51257">
    <property type="entry name" value="PROKAR_LIPOPROTEIN"/>
    <property type="match status" value="1"/>
</dbReference>
<comment type="caution">
    <text evidence="1">The sequence shown here is derived from an EMBL/GenBank/DDBJ whole genome shotgun (WGS) entry which is preliminary data.</text>
</comment>
<proteinExistence type="predicted"/>
<evidence type="ECO:0000313" key="2">
    <source>
        <dbReference type="Proteomes" id="UP000279089"/>
    </source>
</evidence>
<evidence type="ECO:0000313" key="1">
    <source>
        <dbReference type="EMBL" id="RPD38870.1"/>
    </source>
</evidence>
<protein>
    <recommendedName>
        <fullName evidence="3">Lipoprotein</fullName>
    </recommendedName>
</protein>
<gene>
    <name evidence="1" type="ORF">EG028_22235</name>
</gene>
<reference evidence="2" key="1">
    <citation type="submission" date="2018-11" db="EMBL/GenBank/DDBJ databases">
        <title>Chitinophaga lutea sp.nov., isolate from arsenic contaminated soil.</title>
        <authorList>
            <person name="Zong Y."/>
        </authorList>
    </citation>
    <scope>NUCLEOTIDE SEQUENCE [LARGE SCALE GENOMIC DNA]</scope>
    <source>
        <strain evidence="2">YLT18</strain>
    </source>
</reference>
<evidence type="ECO:0008006" key="3">
    <source>
        <dbReference type="Google" id="ProtNLM"/>
    </source>
</evidence>
<keyword evidence="2" id="KW-1185">Reference proteome</keyword>
<sequence>MRFKSLSLIIAGPLVLTACSKPESESEERWLETTQRQEVIVFTDGLPNKDLAEEKSFYFQTRKPPDNSGRVNESGIYFYTLKGDSLILRSRDKKCYFKMGDDSRSFIIGRFFTDPGGLPETLEFERQ</sequence>
<organism evidence="1 2">
    <name type="scientific">Chitinophaga barathri</name>
    <dbReference type="NCBI Taxonomy" id="1647451"/>
    <lineage>
        <taxon>Bacteria</taxon>
        <taxon>Pseudomonadati</taxon>
        <taxon>Bacteroidota</taxon>
        <taxon>Chitinophagia</taxon>
        <taxon>Chitinophagales</taxon>
        <taxon>Chitinophagaceae</taxon>
        <taxon>Chitinophaga</taxon>
    </lineage>
</organism>
<accession>A0A3N4MFK9</accession>
<dbReference type="RefSeq" id="WP_120518580.1">
    <property type="nucleotide sequence ID" value="NZ_QXZY01000013.1"/>
</dbReference>
<dbReference type="AlphaFoldDB" id="A0A3N4MFK9"/>
<dbReference type="Proteomes" id="UP000279089">
    <property type="component" value="Unassembled WGS sequence"/>
</dbReference>
<name>A0A3N4MFK9_9BACT</name>
<dbReference type="EMBL" id="RMBX01000013">
    <property type="protein sequence ID" value="RPD38870.1"/>
    <property type="molecule type" value="Genomic_DNA"/>
</dbReference>
<dbReference type="OrthoDB" id="674351at2"/>